<comment type="caution">
    <text evidence="1">The sequence shown here is derived from an EMBL/GenBank/DDBJ whole genome shotgun (WGS) entry which is preliminary data.</text>
</comment>
<gene>
    <name evidence="1" type="ORF">GCM10007857_88170</name>
</gene>
<proteinExistence type="predicted"/>
<evidence type="ECO:0000313" key="1">
    <source>
        <dbReference type="EMBL" id="GLR92098.1"/>
    </source>
</evidence>
<name>A0ABQ6BDG3_9BRAD</name>
<sequence length="95" mass="11077">MTVRYKGGSQYVCNRLKSSMARRNVRICEPHRPTHRVAAGFLEAVAPAEIDALSKARKTHLQSERALWHAEEQQVERLRYQATLAERQFQSRRSR</sequence>
<reference evidence="2" key="1">
    <citation type="journal article" date="2019" name="Int. J. Syst. Evol. Microbiol.">
        <title>The Global Catalogue of Microorganisms (GCM) 10K type strain sequencing project: providing services to taxonomists for standard genome sequencing and annotation.</title>
        <authorList>
            <consortium name="The Broad Institute Genomics Platform"/>
            <consortium name="The Broad Institute Genome Sequencing Center for Infectious Disease"/>
            <person name="Wu L."/>
            <person name="Ma J."/>
        </authorList>
    </citation>
    <scope>NUCLEOTIDE SEQUENCE [LARGE SCALE GENOMIC DNA]</scope>
    <source>
        <strain evidence="2">NBRC 102520</strain>
    </source>
</reference>
<dbReference type="RefSeq" id="WP_284276022.1">
    <property type="nucleotide sequence ID" value="NZ_BSOW01000065.1"/>
</dbReference>
<accession>A0ABQ6BDG3</accession>
<protein>
    <recommendedName>
        <fullName evidence="3">Transposase</fullName>
    </recommendedName>
</protein>
<evidence type="ECO:0000313" key="2">
    <source>
        <dbReference type="Proteomes" id="UP001156905"/>
    </source>
</evidence>
<evidence type="ECO:0008006" key="3">
    <source>
        <dbReference type="Google" id="ProtNLM"/>
    </source>
</evidence>
<dbReference type="EMBL" id="BSOW01000065">
    <property type="protein sequence ID" value="GLR92098.1"/>
    <property type="molecule type" value="Genomic_DNA"/>
</dbReference>
<organism evidence="1 2">
    <name type="scientific">Bradyrhizobium iriomotense</name>
    <dbReference type="NCBI Taxonomy" id="441950"/>
    <lineage>
        <taxon>Bacteria</taxon>
        <taxon>Pseudomonadati</taxon>
        <taxon>Pseudomonadota</taxon>
        <taxon>Alphaproteobacteria</taxon>
        <taxon>Hyphomicrobiales</taxon>
        <taxon>Nitrobacteraceae</taxon>
        <taxon>Bradyrhizobium</taxon>
    </lineage>
</organism>
<keyword evidence="2" id="KW-1185">Reference proteome</keyword>
<dbReference type="Proteomes" id="UP001156905">
    <property type="component" value="Unassembled WGS sequence"/>
</dbReference>